<evidence type="ECO:0000259" key="2">
    <source>
        <dbReference type="Pfam" id="PF00497"/>
    </source>
</evidence>
<dbReference type="SUPFAM" id="SSF53850">
    <property type="entry name" value="Periplasmic binding protein-like II"/>
    <property type="match status" value="1"/>
</dbReference>
<dbReference type="Proteomes" id="UP000001951">
    <property type="component" value="Chromosome"/>
</dbReference>
<organism evidence="3 4">
    <name type="scientific">Rickettsia bellii (strain RML369-C)</name>
    <dbReference type="NCBI Taxonomy" id="336407"/>
    <lineage>
        <taxon>Bacteria</taxon>
        <taxon>Pseudomonadati</taxon>
        <taxon>Pseudomonadota</taxon>
        <taxon>Alphaproteobacteria</taxon>
        <taxon>Rickettsiales</taxon>
        <taxon>Rickettsiaceae</taxon>
        <taxon>Rickettsieae</taxon>
        <taxon>Rickettsia</taxon>
        <taxon>belli group</taxon>
    </lineage>
</organism>
<dbReference type="KEGG" id="rbe:RBE_0207"/>
<feature type="domain" description="Solute-binding protein family 3/N-terminal" evidence="2">
    <location>
        <begin position="58"/>
        <end position="146"/>
    </location>
</feature>
<dbReference type="InterPro" id="IPR001638">
    <property type="entry name" value="Solute-binding_3/MltF_N"/>
</dbReference>
<protein>
    <submittedName>
        <fullName evidence="3">Putative membrane protein</fullName>
    </submittedName>
</protein>
<evidence type="ECO:0000313" key="4">
    <source>
        <dbReference type="Proteomes" id="UP000001951"/>
    </source>
</evidence>
<accession>Q1RK26</accession>
<dbReference type="PANTHER" id="PTHR35936">
    <property type="entry name" value="MEMBRANE-BOUND LYTIC MUREIN TRANSGLYCOSYLASE F"/>
    <property type="match status" value="1"/>
</dbReference>
<proteinExistence type="predicted"/>
<name>Q1RK26_RICBR</name>
<dbReference type="HOGENOM" id="CLU_1097866_0_0_5"/>
<dbReference type="AlphaFoldDB" id="Q1RK26"/>
<keyword evidence="1" id="KW-0732">Signal</keyword>
<evidence type="ECO:0000256" key="1">
    <source>
        <dbReference type="ARBA" id="ARBA00022729"/>
    </source>
</evidence>
<dbReference type="EMBL" id="CP000087">
    <property type="protein sequence ID" value="ABE04288.1"/>
    <property type="molecule type" value="Genomic_DNA"/>
</dbReference>
<sequence length="257" mass="29661">MCEEMKIFKLFIFILIILKSFYSLSNSIPKQEAALECENLPDKKTLTTAWYINEPYQYWMVTSNGSANVSGMDIELINALAAKIGINIEYHQDNWYQDQLDIQSGAADMTAGATYTDERNNYAYFSKPYRMEEFSLFIIEQLAKKLSFQNSDELMAQIRLFNLQIGIVKGTIYGEQKFTNFLFDDKNQDIIKIYQNNVELINGMVKKEIDGFISDKIVGSVNILSKPTDRKIVEVPLNIKTPLHLMFSKKNRIFKCS</sequence>
<reference evidence="3 4" key="1">
    <citation type="journal article" date="2006" name="PLoS Genet.">
        <title>Genome sequence of Rickettsia bellii illuminates the role of amoebae in gene exchanges between intracellular pathogens.</title>
        <authorList>
            <person name="Ogata H."/>
            <person name="La Scola B."/>
            <person name="Audic S."/>
            <person name="Renesto P."/>
            <person name="Blanc G."/>
            <person name="Robert C."/>
            <person name="Fournier P.-E."/>
            <person name="Claverie J.-M."/>
            <person name="Raoult D."/>
        </authorList>
    </citation>
    <scope>NUCLEOTIDE SEQUENCE [LARGE SCALE GENOMIC DNA]</scope>
    <source>
        <strain evidence="3 4">RML369-C</strain>
    </source>
</reference>
<evidence type="ECO:0000313" key="3">
    <source>
        <dbReference type="EMBL" id="ABE04288.1"/>
    </source>
</evidence>
<gene>
    <name evidence="3" type="ordered locus">RBE_0207</name>
</gene>
<dbReference type="Pfam" id="PF00497">
    <property type="entry name" value="SBP_bac_3"/>
    <property type="match status" value="1"/>
</dbReference>
<dbReference type="eggNOG" id="COG0834">
    <property type="taxonomic scope" value="Bacteria"/>
</dbReference>
<dbReference type="Gene3D" id="3.40.190.10">
    <property type="entry name" value="Periplasmic binding protein-like II"/>
    <property type="match status" value="2"/>
</dbReference>